<protein>
    <recommendedName>
        <fullName evidence="3">NIPSNAP domain-containing protein</fullName>
    </recommendedName>
</protein>
<evidence type="ECO:0000313" key="2">
    <source>
        <dbReference type="Proteomes" id="UP000317716"/>
    </source>
</evidence>
<sequence length="103" mass="12068">MLLIREVMYCKPGKVRPLLEKFQAMTKLMQRTGMGKMRVLTDVSAERYWTLVSELEVPSFDAFEKMMSGQGQNEKDTKEFETIMKGYHDLVDHGKREIYKIEA</sequence>
<evidence type="ECO:0008006" key="3">
    <source>
        <dbReference type="Google" id="ProtNLM"/>
    </source>
</evidence>
<gene>
    <name evidence="1" type="ORF">E6K72_00400</name>
</gene>
<organism evidence="1 2">
    <name type="scientific">Eiseniibacteriota bacterium</name>
    <dbReference type="NCBI Taxonomy" id="2212470"/>
    <lineage>
        <taxon>Bacteria</taxon>
        <taxon>Candidatus Eiseniibacteriota</taxon>
    </lineage>
</organism>
<evidence type="ECO:0000313" key="1">
    <source>
        <dbReference type="EMBL" id="TMQ60767.1"/>
    </source>
</evidence>
<dbReference type="EMBL" id="VBOS01000012">
    <property type="protein sequence ID" value="TMQ60767.1"/>
    <property type="molecule type" value="Genomic_DNA"/>
</dbReference>
<dbReference type="AlphaFoldDB" id="A0A538TB04"/>
<proteinExistence type="predicted"/>
<accession>A0A538TB04</accession>
<dbReference type="Proteomes" id="UP000317716">
    <property type="component" value="Unassembled WGS sequence"/>
</dbReference>
<name>A0A538TB04_UNCEI</name>
<comment type="caution">
    <text evidence="1">The sequence shown here is derived from an EMBL/GenBank/DDBJ whole genome shotgun (WGS) entry which is preliminary data.</text>
</comment>
<reference evidence="1 2" key="1">
    <citation type="journal article" date="2019" name="Nat. Microbiol.">
        <title>Mediterranean grassland soil C-N compound turnover is dependent on rainfall and depth, and is mediated by genomically divergent microorganisms.</title>
        <authorList>
            <person name="Diamond S."/>
            <person name="Andeer P.F."/>
            <person name="Li Z."/>
            <person name="Crits-Christoph A."/>
            <person name="Burstein D."/>
            <person name="Anantharaman K."/>
            <person name="Lane K.R."/>
            <person name="Thomas B.C."/>
            <person name="Pan C."/>
            <person name="Northen T.R."/>
            <person name="Banfield J.F."/>
        </authorList>
    </citation>
    <scope>NUCLEOTIDE SEQUENCE [LARGE SCALE GENOMIC DNA]</scope>
    <source>
        <strain evidence="1">WS_2</strain>
    </source>
</reference>